<evidence type="ECO:0000313" key="14">
    <source>
        <dbReference type="EMBL" id="AUN45037.1"/>
    </source>
</evidence>
<keyword evidence="4 12" id="KW-0813">Transport</keyword>
<evidence type="ECO:0000256" key="6">
    <source>
        <dbReference type="ARBA" id="ARBA00022692"/>
    </source>
</evidence>
<proteinExistence type="inferred from homology"/>
<evidence type="ECO:0000256" key="1">
    <source>
        <dbReference type="ARBA" id="ARBA00004304"/>
    </source>
</evidence>
<evidence type="ECO:0000256" key="13">
    <source>
        <dbReference type="SAM" id="Phobius"/>
    </source>
</evidence>
<evidence type="ECO:0000256" key="9">
    <source>
        <dbReference type="ARBA" id="ARBA00023065"/>
    </source>
</evidence>
<evidence type="ECO:0000256" key="4">
    <source>
        <dbReference type="ARBA" id="ARBA00022448"/>
    </source>
</evidence>
<evidence type="ECO:0000256" key="7">
    <source>
        <dbReference type="ARBA" id="ARBA00022781"/>
    </source>
</evidence>
<evidence type="ECO:0000256" key="10">
    <source>
        <dbReference type="ARBA" id="ARBA00023128"/>
    </source>
</evidence>
<keyword evidence="10 12" id="KW-0496">Mitochondrion</keyword>
<dbReference type="Pfam" id="PF00895">
    <property type="entry name" value="ATP-synt_8"/>
    <property type="match status" value="1"/>
</dbReference>
<reference evidence="14" key="1">
    <citation type="journal article" date="2018" name="Mol. Phylogenet. Evol.">
        <title>ORDER within the chaos: Insights into phylogenetic relationships within the Anomura (Crustacea: Decapoda) from mitochondrial sequences and gene order rearrangements.</title>
        <authorList>
            <person name="Tan M.H."/>
            <person name="Gan H.M."/>
            <person name="Lee Y.P."/>
            <person name="Linton S."/>
            <person name="Grandjean F."/>
            <person name="Bartholomei-Santos M.L."/>
            <person name="Miller A.D."/>
            <person name="Austin C.M."/>
        </authorList>
    </citation>
    <scope>NUCLEOTIDE SEQUENCE</scope>
</reference>
<keyword evidence="6 12" id="KW-0812">Transmembrane</keyword>
<keyword evidence="9 12" id="KW-0406">Ion transport</keyword>
<dbReference type="GO" id="GO:0015078">
    <property type="term" value="F:proton transmembrane transporter activity"/>
    <property type="evidence" value="ECO:0007669"/>
    <property type="project" value="InterPro"/>
</dbReference>
<keyword evidence="7 12" id="KW-0375">Hydrogen ion transport</keyword>
<protein>
    <recommendedName>
        <fullName evidence="12">ATP synthase complex subunit 8</fullName>
    </recommendedName>
</protein>
<gene>
    <name evidence="14" type="primary">atp8</name>
</gene>
<feature type="transmembrane region" description="Helical" evidence="13">
    <location>
        <begin position="6"/>
        <end position="30"/>
    </location>
</feature>
<dbReference type="InterPro" id="IPR001421">
    <property type="entry name" value="ATP8_metazoa"/>
</dbReference>
<evidence type="ECO:0000256" key="11">
    <source>
        <dbReference type="ARBA" id="ARBA00023136"/>
    </source>
</evidence>
<keyword evidence="11 13" id="KW-0472">Membrane</keyword>
<comment type="subunit">
    <text evidence="3">F-type ATPases have 2 components, CF(1) - the catalytic core - and CF(0) - the membrane proton channel.</text>
</comment>
<dbReference type="GO" id="GO:0045259">
    <property type="term" value="C:proton-transporting ATP synthase complex"/>
    <property type="evidence" value="ECO:0007669"/>
    <property type="project" value="UniProtKB-KW"/>
</dbReference>
<organism evidence="14">
    <name type="scientific">Cranuca inversa</name>
    <dbReference type="NCBI Taxonomy" id="285639"/>
    <lineage>
        <taxon>Eukaryota</taxon>
        <taxon>Metazoa</taxon>
        <taxon>Ecdysozoa</taxon>
        <taxon>Arthropoda</taxon>
        <taxon>Crustacea</taxon>
        <taxon>Multicrustacea</taxon>
        <taxon>Malacostraca</taxon>
        <taxon>Eumalacostraca</taxon>
        <taxon>Eucarida</taxon>
        <taxon>Decapoda</taxon>
        <taxon>Pleocyemata</taxon>
        <taxon>Brachyura</taxon>
        <taxon>Eubrachyura</taxon>
        <taxon>Ocypodoidea</taxon>
        <taxon>Ocypodidae</taxon>
        <taxon>Gelasiminae</taxon>
    </lineage>
</organism>
<keyword evidence="5 12" id="KW-0138">CF(0)</keyword>
<dbReference type="GeneID" id="37621310"/>
<geneLocation type="mitochondrion" evidence="14"/>
<keyword evidence="8 13" id="KW-1133">Transmembrane helix</keyword>
<comment type="subcellular location">
    <subcellularLocation>
        <location evidence="1 12">Mitochondrion membrane</location>
        <topology evidence="1 12">Single-pass membrane protein</topology>
    </subcellularLocation>
</comment>
<sequence length="52" mass="6485">MPQMAPLYWLFLFLFFLSTLLVFFMMNYFIKPFEKKEHSLSKKDLKFKVWTL</sequence>
<accession>A0A343S8R2</accession>
<name>A0A343S8R2_9EUCA</name>
<evidence type="ECO:0000256" key="8">
    <source>
        <dbReference type="ARBA" id="ARBA00022989"/>
    </source>
</evidence>
<dbReference type="AlphaFoldDB" id="A0A343S8R2"/>
<dbReference type="GO" id="GO:0031966">
    <property type="term" value="C:mitochondrial membrane"/>
    <property type="evidence" value="ECO:0007669"/>
    <property type="project" value="UniProtKB-SubCell"/>
</dbReference>
<comment type="similarity">
    <text evidence="2 12">Belongs to the ATPase protein 8 family.</text>
</comment>
<evidence type="ECO:0000256" key="12">
    <source>
        <dbReference type="RuleBase" id="RU003661"/>
    </source>
</evidence>
<evidence type="ECO:0000256" key="2">
    <source>
        <dbReference type="ARBA" id="ARBA00008892"/>
    </source>
</evidence>
<dbReference type="EMBL" id="MF457405">
    <property type="protein sequence ID" value="AUN45037.1"/>
    <property type="molecule type" value="Genomic_DNA"/>
</dbReference>
<dbReference type="RefSeq" id="YP_009509620.1">
    <property type="nucleotide sequence ID" value="NC_039111.1"/>
</dbReference>
<evidence type="ECO:0000256" key="5">
    <source>
        <dbReference type="ARBA" id="ARBA00022547"/>
    </source>
</evidence>
<dbReference type="GO" id="GO:0015986">
    <property type="term" value="P:proton motive force-driven ATP synthesis"/>
    <property type="evidence" value="ECO:0007669"/>
    <property type="project" value="InterPro"/>
</dbReference>
<evidence type="ECO:0000256" key="3">
    <source>
        <dbReference type="ARBA" id="ARBA00011291"/>
    </source>
</evidence>